<dbReference type="EC" id="2.1.1.171" evidence="3 8"/>
<gene>
    <name evidence="9" type="primary">rsmD</name>
    <name evidence="9" type="ORF">LL252_15555</name>
</gene>
<dbReference type="Pfam" id="PF03602">
    <property type="entry name" value="Cons_hypoth95"/>
    <property type="match status" value="1"/>
</dbReference>
<dbReference type="PIRSF" id="PIRSF004553">
    <property type="entry name" value="CHP00095"/>
    <property type="match status" value="1"/>
</dbReference>
<dbReference type="Gene3D" id="3.40.50.150">
    <property type="entry name" value="Vaccinia Virus protein VP39"/>
    <property type="match status" value="1"/>
</dbReference>
<keyword evidence="8" id="KW-0949">S-adenosyl-L-methionine</keyword>
<dbReference type="EMBL" id="JAJGNA010000026">
    <property type="protein sequence ID" value="MCC4309989.1"/>
    <property type="molecule type" value="Genomic_DNA"/>
</dbReference>
<dbReference type="PROSITE" id="PS00092">
    <property type="entry name" value="N6_MTASE"/>
    <property type="match status" value="1"/>
</dbReference>
<evidence type="ECO:0000256" key="2">
    <source>
        <dbReference type="ARBA" id="ARBA00005269"/>
    </source>
</evidence>
<comment type="catalytic activity">
    <reaction evidence="7 8">
        <text>guanosine(966) in 16S rRNA + S-adenosyl-L-methionine = N(2)-methylguanosine(966) in 16S rRNA + S-adenosyl-L-homocysteine + H(+)</text>
        <dbReference type="Rhea" id="RHEA:23548"/>
        <dbReference type="Rhea" id="RHEA-COMP:10211"/>
        <dbReference type="Rhea" id="RHEA-COMP:10212"/>
        <dbReference type="ChEBI" id="CHEBI:15378"/>
        <dbReference type="ChEBI" id="CHEBI:57856"/>
        <dbReference type="ChEBI" id="CHEBI:59789"/>
        <dbReference type="ChEBI" id="CHEBI:74269"/>
        <dbReference type="ChEBI" id="CHEBI:74481"/>
        <dbReference type="EC" id="2.1.1.171"/>
    </reaction>
</comment>
<dbReference type="Proteomes" id="UP001108027">
    <property type="component" value="Unassembled WGS sequence"/>
</dbReference>
<organism evidence="9 10">
    <name type="scientific">Alloalcanivorax marinus</name>
    <dbReference type="NCBI Taxonomy" id="1177169"/>
    <lineage>
        <taxon>Bacteria</taxon>
        <taxon>Pseudomonadati</taxon>
        <taxon>Pseudomonadota</taxon>
        <taxon>Gammaproteobacteria</taxon>
        <taxon>Oceanospirillales</taxon>
        <taxon>Alcanivoracaceae</taxon>
        <taxon>Alloalcanivorax</taxon>
    </lineage>
</organism>
<keyword evidence="6 8" id="KW-0808">Transferase</keyword>
<keyword evidence="5 8" id="KW-0489">Methyltransferase</keyword>
<dbReference type="InterPro" id="IPR004398">
    <property type="entry name" value="RNA_MeTrfase_RsmD"/>
</dbReference>
<evidence type="ECO:0000313" key="9">
    <source>
        <dbReference type="EMBL" id="MCC4309989.1"/>
    </source>
</evidence>
<comment type="caution">
    <text evidence="9">The sequence shown here is derived from an EMBL/GenBank/DDBJ whole genome shotgun (WGS) entry which is preliminary data.</text>
</comment>
<dbReference type="GO" id="GO:0003676">
    <property type="term" value="F:nucleic acid binding"/>
    <property type="evidence" value="ECO:0007669"/>
    <property type="project" value="InterPro"/>
</dbReference>
<evidence type="ECO:0000256" key="8">
    <source>
        <dbReference type="PIRNR" id="PIRNR004553"/>
    </source>
</evidence>
<dbReference type="GO" id="GO:0052913">
    <property type="term" value="F:16S rRNA (guanine(966)-N(2))-methyltransferase activity"/>
    <property type="evidence" value="ECO:0007669"/>
    <property type="project" value="UniProtKB-EC"/>
</dbReference>
<reference evidence="9" key="1">
    <citation type="submission" date="2021-10" db="EMBL/GenBank/DDBJ databases">
        <title>The diversity and Nitrogen Metabolism of Culturable Nitrate-Utilizing Bacteria Within the Oxygen Minimum Zone of the Changjiang (Yangtze River)Estuary.</title>
        <authorList>
            <person name="Zhang D."/>
            <person name="Zheng J."/>
            <person name="Liu S."/>
            <person name="He W."/>
        </authorList>
    </citation>
    <scope>NUCLEOTIDE SEQUENCE</scope>
    <source>
        <strain evidence="9">FXH-223</strain>
    </source>
</reference>
<evidence type="ECO:0000256" key="7">
    <source>
        <dbReference type="ARBA" id="ARBA00048326"/>
    </source>
</evidence>
<comment type="similarity">
    <text evidence="2 8">Belongs to the methyltransferase superfamily. RsmD family.</text>
</comment>
<proteinExistence type="inferred from homology"/>
<dbReference type="PANTHER" id="PTHR43542">
    <property type="entry name" value="METHYLTRANSFERASE"/>
    <property type="match status" value="1"/>
</dbReference>
<dbReference type="PANTHER" id="PTHR43542:SF1">
    <property type="entry name" value="METHYLTRANSFERASE"/>
    <property type="match status" value="1"/>
</dbReference>
<keyword evidence="8" id="KW-0698">rRNA processing</keyword>
<evidence type="ECO:0000256" key="3">
    <source>
        <dbReference type="ARBA" id="ARBA00012141"/>
    </source>
</evidence>
<evidence type="ECO:0000256" key="4">
    <source>
        <dbReference type="ARBA" id="ARBA00013682"/>
    </source>
</evidence>
<dbReference type="RefSeq" id="WP_228234665.1">
    <property type="nucleotide sequence ID" value="NZ_ARXL01000109.1"/>
</dbReference>
<name>A0A9Q3YNM0_9GAMM</name>
<comment type="function">
    <text evidence="1 8">Specifically methylates the guanine in position 966 of 16S rRNA in the assembled 30S particle.</text>
</comment>
<dbReference type="CDD" id="cd02440">
    <property type="entry name" value="AdoMet_MTases"/>
    <property type="match status" value="1"/>
</dbReference>
<dbReference type="NCBIfam" id="TIGR00095">
    <property type="entry name" value="16S rRNA (guanine(966)-N(2))-methyltransferase RsmD"/>
    <property type="match status" value="1"/>
</dbReference>
<dbReference type="InterPro" id="IPR002052">
    <property type="entry name" value="DNA_methylase_N6_adenine_CS"/>
</dbReference>
<evidence type="ECO:0000256" key="6">
    <source>
        <dbReference type="ARBA" id="ARBA00022679"/>
    </source>
</evidence>
<keyword evidence="10" id="KW-1185">Reference proteome</keyword>
<dbReference type="AlphaFoldDB" id="A0A9Q3YNM0"/>
<dbReference type="SUPFAM" id="SSF53335">
    <property type="entry name" value="S-adenosyl-L-methionine-dependent methyltransferases"/>
    <property type="match status" value="1"/>
</dbReference>
<evidence type="ECO:0000313" key="10">
    <source>
        <dbReference type="Proteomes" id="UP001108027"/>
    </source>
</evidence>
<sequence length="195" mass="21690">MKPRGKTSKGQVRIIGGERRGHRLHFVDQRGDLRPSSDRLRETLFNWLQADVPGARVLDLFAGSGALGAEALSRGAQRAVLVERKRERCADLSRQLAPLFGERLLVQCADALKWLPRCAERFDLVFIDPPYDLGLAAPACAALEDLGLLADDALIYVESRRQAEAPAVPESWELIREKDGGDVRARLYRKQTSTS</sequence>
<evidence type="ECO:0000256" key="1">
    <source>
        <dbReference type="ARBA" id="ARBA00002649"/>
    </source>
</evidence>
<protein>
    <recommendedName>
        <fullName evidence="4 8">Ribosomal RNA small subunit methyltransferase D</fullName>
        <ecNumber evidence="3 8">2.1.1.171</ecNumber>
    </recommendedName>
</protein>
<evidence type="ECO:0000256" key="5">
    <source>
        <dbReference type="ARBA" id="ARBA00022603"/>
    </source>
</evidence>
<accession>A0A9Q3YNM0</accession>
<dbReference type="InterPro" id="IPR029063">
    <property type="entry name" value="SAM-dependent_MTases_sf"/>
</dbReference>